<protein>
    <submittedName>
        <fullName evidence="1">PemK-like protein</fullName>
    </submittedName>
</protein>
<sequence length="178" mass="20465">MQEKKMKYQRYKRGQIVLIDFSPSMGSELRGKHFAIVITKKDSPNNGVLTVIPLSSKEKPYYLDIGNFVSKQVYPQLLNITRELYTALANLDSSDANEYNVEDVQKVINNVNEFKKVANIYINKNKKSFALVQNITTVSKIRIKKPVNHYDPIKNLIADSLILDLVDNKIKELFINDK</sequence>
<dbReference type="Gene3D" id="2.30.30.110">
    <property type="match status" value="1"/>
</dbReference>
<accession>A0A8S5S7I7</accession>
<dbReference type="Pfam" id="PF02452">
    <property type="entry name" value="PemK_toxin"/>
    <property type="match status" value="1"/>
</dbReference>
<reference evidence="1" key="1">
    <citation type="journal article" date="2021" name="Proc. Natl. Acad. Sci. U.S.A.">
        <title>A Catalog of Tens of Thousands of Viruses from Human Metagenomes Reveals Hidden Associations with Chronic Diseases.</title>
        <authorList>
            <person name="Tisza M.J."/>
            <person name="Buck C.B."/>
        </authorList>
    </citation>
    <scope>NUCLEOTIDE SEQUENCE</scope>
    <source>
        <strain evidence="1">CtBAZ2</strain>
    </source>
</reference>
<dbReference type="EMBL" id="BK032547">
    <property type="protein sequence ID" value="DAF46912.1"/>
    <property type="molecule type" value="Genomic_DNA"/>
</dbReference>
<dbReference type="InterPro" id="IPR003477">
    <property type="entry name" value="PemK-like"/>
</dbReference>
<evidence type="ECO:0000313" key="1">
    <source>
        <dbReference type="EMBL" id="DAF46912.1"/>
    </source>
</evidence>
<proteinExistence type="predicted"/>
<dbReference type="InterPro" id="IPR011067">
    <property type="entry name" value="Plasmid_toxin/cell-grow_inhib"/>
</dbReference>
<dbReference type="SUPFAM" id="SSF50118">
    <property type="entry name" value="Cell growth inhibitor/plasmid maintenance toxic component"/>
    <property type="match status" value="1"/>
</dbReference>
<dbReference type="GO" id="GO:0003677">
    <property type="term" value="F:DNA binding"/>
    <property type="evidence" value="ECO:0007669"/>
    <property type="project" value="InterPro"/>
</dbReference>
<name>A0A8S5S7I7_9CAUD</name>
<organism evidence="1">
    <name type="scientific">Siphoviridae sp. ctBAZ2</name>
    <dbReference type="NCBI Taxonomy" id="2827801"/>
    <lineage>
        <taxon>Viruses</taxon>
        <taxon>Duplodnaviria</taxon>
        <taxon>Heunggongvirae</taxon>
        <taxon>Uroviricota</taxon>
        <taxon>Caudoviricetes</taxon>
    </lineage>
</organism>